<dbReference type="Gene3D" id="3.30.2400.10">
    <property type="entry name" value="Major capsid protein gp5"/>
    <property type="match status" value="1"/>
</dbReference>
<proteinExistence type="predicted"/>
<protein>
    <submittedName>
        <fullName evidence="4">Phage major capsid protein</fullName>
    </submittedName>
</protein>
<dbReference type="InterPro" id="IPR024455">
    <property type="entry name" value="Phage_capsid"/>
</dbReference>
<feature type="compositionally biased region" description="Basic and acidic residues" evidence="2">
    <location>
        <begin position="33"/>
        <end position="63"/>
    </location>
</feature>
<name>A0ABW2NX93_9ACTN</name>
<dbReference type="SUPFAM" id="SSF56563">
    <property type="entry name" value="Major capsid protein gp5"/>
    <property type="match status" value="1"/>
</dbReference>
<organism evidence="4 5">
    <name type="scientific">Sphaerisporangium rhizosphaerae</name>
    <dbReference type="NCBI Taxonomy" id="2269375"/>
    <lineage>
        <taxon>Bacteria</taxon>
        <taxon>Bacillati</taxon>
        <taxon>Actinomycetota</taxon>
        <taxon>Actinomycetes</taxon>
        <taxon>Streptosporangiales</taxon>
        <taxon>Streptosporangiaceae</taxon>
        <taxon>Sphaerisporangium</taxon>
    </lineage>
</organism>
<comment type="subcellular location">
    <subcellularLocation>
        <location evidence="1">Virion</location>
    </subcellularLocation>
</comment>
<dbReference type="Pfam" id="PF05065">
    <property type="entry name" value="Phage_capsid"/>
    <property type="match status" value="1"/>
</dbReference>
<evidence type="ECO:0000259" key="3">
    <source>
        <dbReference type="Pfam" id="PF05065"/>
    </source>
</evidence>
<feature type="domain" description="Phage capsid-like C-terminal" evidence="3">
    <location>
        <begin position="184"/>
        <end position="464"/>
    </location>
</feature>
<evidence type="ECO:0000256" key="2">
    <source>
        <dbReference type="SAM" id="MobiDB-lite"/>
    </source>
</evidence>
<dbReference type="NCBIfam" id="TIGR01554">
    <property type="entry name" value="major_cap_HK97"/>
    <property type="match status" value="1"/>
</dbReference>
<sequence>MTVQELKARLGEIEAERRSIDIAAGDSALSEDAQTRWDDLDTEEADVRSQVEEAERRERVAESRSKWQSVQIGTKVSASDRTDVARMTHREASDHARSIVADERASDLDTKQRAHLDRLLQTRNDNVDGGDLARRLLVTETPEYRSAFMKLATRPNAVLNPEESRAISQYEEYRALSVGTGSAGGYGVPVMIDPTIILTGQGSPNHFFDLARVETITTNQWKGVSSAGVSWSFKAEAAPATDNSPTLAQPTVPTYRADGYIPYSYEVEQDYPGFAAEMSRLLASGYSELLVDKLTNGSGTNEPTGIITALNGTGSAMATATAGTLTASDVNKVWAALPIKYRNANAAWMSHTDVNNIVQQLGASNNASAFTVNFTDEGVTVLKGRKAYVNDYFDAMPSGTTAGDLLVVGDWTNYLIAQRAGMSIELVPHLFDTTNNRPTGQRAWFACARVGADSINDASFRLLQNKTS</sequence>
<evidence type="ECO:0000313" key="4">
    <source>
        <dbReference type="EMBL" id="MFC7380887.1"/>
    </source>
</evidence>
<comment type="caution">
    <text evidence="4">The sequence shown here is derived from an EMBL/GenBank/DDBJ whole genome shotgun (WGS) entry which is preliminary data.</text>
</comment>
<dbReference type="Gene3D" id="3.30.2320.10">
    <property type="entry name" value="hypothetical protein PF0899 domain"/>
    <property type="match status" value="1"/>
</dbReference>
<gene>
    <name evidence="4" type="ORF">ACFQSB_01635</name>
</gene>
<dbReference type="Proteomes" id="UP001596496">
    <property type="component" value="Unassembled WGS sequence"/>
</dbReference>
<dbReference type="RefSeq" id="WP_380823874.1">
    <property type="nucleotide sequence ID" value="NZ_JBHTCG010000001.1"/>
</dbReference>
<evidence type="ECO:0000313" key="5">
    <source>
        <dbReference type="Proteomes" id="UP001596496"/>
    </source>
</evidence>
<dbReference type="InterPro" id="IPR054612">
    <property type="entry name" value="Phage_capsid-like_C"/>
</dbReference>
<keyword evidence="5" id="KW-1185">Reference proteome</keyword>
<accession>A0ABW2NX93</accession>
<reference evidence="5" key="1">
    <citation type="journal article" date="2019" name="Int. J. Syst. Evol. Microbiol.">
        <title>The Global Catalogue of Microorganisms (GCM) 10K type strain sequencing project: providing services to taxonomists for standard genome sequencing and annotation.</title>
        <authorList>
            <consortium name="The Broad Institute Genomics Platform"/>
            <consortium name="The Broad Institute Genome Sequencing Center for Infectious Disease"/>
            <person name="Wu L."/>
            <person name="Ma J."/>
        </authorList>
    </citation>
    <scope>NUCLEOTIDE SEQUENCE [LARGE SCALE GENOMIC DNA]</scope>
    <source>
        <strain evidence="5">CECT 7649</strain>
    </source>
</reference>
<dbReference type="EMBL" id="JBHTCG010000001">
    <property type="protein sequence ID" value="MFC7380887.1"/>
    <property type="molecule type" value="Genomic_DNA"/>
</dbReference>
<feature type="region of interest" description="Disordered" evidence="2">
    <location>
        <begin position="25"/>
        <end position="63"/>
    </location>
</feature>
<evidence type="ECO:0000256" key="1">
    <source>
        <dbReference type="ARBA" id="ARBA00004328"/>
    </source>
</evidence>